<evidence type="ECO:0000313" key="3">
    <source>
        <dbReference type="Proteomes" id="UP000721236"/>
    </source>
</evidence>
<keyword evidence="3" id="KW-1185">Reference proteome</keyword>
<keyword evidence="1" id="KW-1133">Transmembrane helix</keyword>
<keyword evidence="1" id="KW-0472">Membrane</keyword>
<evidence type="ECO:0000313" key="2">
    <source>
        <dbReference type="EMBL" id="CAG9168699.1"/>
    </source>
</evidence>
<organism evidence="2 3">
    <name type="scientific">Cupriavidus respiraculi</name>
    <dbReference type="NCBI Taxonomy" id="195930"/>
    <lineage>
        <taxon>Bacteria</taxon>
        <taxon>Pseudomonadati</taxon>
        <taxon>Pseudomonadota</taxon>
        <taxon>Betaproteobacteria</taxon>
        <taxon>Burkholderiales</taxon>
        <taxon>Burkholderiaceae</taxon>
        <taxon>Cupriavidus</taxon>
    </lineage>
</organism>
<name>A0ABM8WMT9_9BURK</name>
<accession>A0ABM8WMT9</accession>
<reference evidence="2 3" key="1">
    <citation type="submission" date="2021-08" db="EMBL/GenBank/DDBJ databases">
        <authorList>
            <person name="Peeters C."/>
        </authorList>
    </citation>
    <scope>NUCLEOTIDE SEQUENCE [LARGE SCALE GENOMIC DNA]</scope>
    <source>
        <strain evidence="2 3">LMG 21510</strain>
    </source>
</reference>
<gene>
    <name evidence="2" type="ORF">LMG21510_01202</name>
</gene>
<feature type="transmembrane region" description="Helical" evidence="1">
    <location>
        <begin position="60"/>
        <end position="77"/>
    </location>
</feature>
<proteinExistence type="predicted"/>
<sequence length="83" mass="8731">MLSLLAIALLPVAAAVAFGYARTASLPLQSAWLVLIAMETAHAGGQALAARPLLPAVDELLNVWGPVGFVALLGWTWRARRAL</sequence>
<evidence type="ECO:0008006" key="4">
    <source>
        <dbReference type="Google" id="ProtNLM"/>
    </source>
</evidence>
<keyword evidence="1" id="KW-0812">Transmembrane</keyword>
<protein>
    <recommendedName>
        <fullName evidence="4">VanZ-like domain-containing protein</fullName>
    </recommendedName>
</protein>
<evidence type="ECO:0000256" key="1">
    <source>
        <dbReference type="SAM" id="Phobius"/>
    </source>
</evidence>
<dbReference type="Proteomes" id="UP000721236">
    <property type="component" value="Unassembled WGS sequence"/>
</dbReference>
<dbReference type="EMBL" id="CAJZAH010000001">
    <property type="protein sequence ID" value="CAG9168699.1"/>
    <property type="molecule type" value="Genomic_DNA"/>
</dbReference>
<comment type="caution">
    <text evidence="2">The sequence shown here is derived from an EMBL/GenBank/DDBJ whole genome shotgun (WGS) entry which is preliminary data.</text>
</comment>
<dbReference type="RefSeq" id="WP_224040312.1">
    <property type="nucleotide sequence ID" value="NZ_CAJZAH010000001.1"/>
</dbReference>